<reference evidence="6 9" key="2">
    <citation type="submission" date="2024-11" db="EMBL/GenBank/DDBJ databases">
        <title>Genome sequencing of Xanthomonas codiaei.</title>
        <authorList>
            <person name="Studholme D.J."/>
        </authorList>
    </citation>
    <scope>NUCLEOTIDE SEQUENCE [LARGE SCALE GENOMIC DNA]</scope>
    <source>
        <strain evidence="6 9">NCPPB 4350</strain>
    </source>
</reference>
<accession>A0A2S7CEI0</accession>
<dbReference type="SUPFAM" id="SSF56655">
    <property type="entry name" value="Carbohydrate phosphatase"/>
    <property type="match status" value="1"/>
</dbReference>
<evidence type="ECO:0000313" key="7">
    <source>
        <dbReference type="EMBL" id="PPU59958.1"/>
    </source>
</evidence>
<dbReference type="CDD" id="cd01641">
    <property type="entry name" value="Bacterial_IMPase_like_1"/>
    <property type="match status" value="1"/>
</dbReference>
<dbReference type="OrthoDB" id="9785695at2"/>
<dbReference type="Proteomes" id="UP001637990">
    <property type="component" value="Unassembled WGS sequence"/>
</dbReference>
<dbReference type="GO" id="GO:0004401">
    <property type="term" value="F:histidinol-phosphatase activity"/>
    <property type="evidence" value="ECO:0007669"/>
    <property type="project" value="UniProtKB-UniRule"/>
</dbReference>
<keyword evidence="9" id="KW-1185">Reference proteome</keyword>
<feature type="binding site" evidence="5">
    <location>
        <position position="75"/>
    </location>
    <ligand>
        <name>Mg(2+)</name>
        <dbReference type="ChEBI" id="CHEBI:18420"/>
        <label>1</label>
        <note>catalytic</note>
    </ligand>
</feature>
<dbReference type="EMBL" id="MDEC01000032">
    <property type="protein sequence ID" value="PPU59958.1"/>
    <property type="molecule type" value="Genomic_DNA"/>
</dbReference>
<comment type="caution">
    <text evidence="7">The sequence shown here is derived from an EMBL/GenBank/DDBJ whole genome shotgun (WGS) entry which is preliminary data.</text>
</comment>
<evidence type="ECO:0000256" key="3">
    <source>
        <dbReference type="ARBA" id="ARBA00022801"/>
    </source>
</evidence>
<proteinExistence type="inferred from homology"/>
<feature type="binding site" evidence="5">
    <location>
        <position position="92"/>
    </location>
    <ligand>
        <name>Mg(2+)</name>
        <dbReference type="ChEBI" id="CHEBI:18420"/>
        <label>1</label>
        <note>catalytic</note>
    </ligand>
</feature>
<keyword evidence="3 6" id="KW-0378">Hydrolase</keyword>
<evidence type="ECO:0000313" key="8">
    <source>
        <dbReference type="Proteomes" id="UP000237872"/>
    </source>
</evidence>
<feature type="binding site" evidence="5">
    <location>
        <position position="216"/>
    </location>
    <ligand>
        <name>Mg(2+)</name>
        <dbReference type="ChEBI" id="CHEBI:18420"/>
        <label>1</label>
        <note>catalytic</note>
    </ligand>
</feature>
<evidence type="ECO:0000256" key="1">
    <source>
        <dbReference type="ARBA" id="ARBA00001946"/>
    </source>
</evidence>
<sequence>MHTHRVEDPDTEFLHQLADLADAQTLPRFRRPIGVDTKYKEGDPFDPVTDADRSAEAAMRTLIRERFPEHAILGEEYGAEGENDYCWVLDPIDGTKPYLCGIPVWGSLIGLTQRGVAVRGMMSQPFTGERFWADADAAWHRRGSAVERLHTQQVALSEAILHTTSPQGYHGALAEGFERLKSQVRMTRYGGECYAMVMVAAGHIDIALEPSLQPYDIVALIPIIEKAGGVVTRVDGGRPEVGGPVLISGSARLHELALGMLR</sequence>
<dbReference type="GO" id="GO:0008934">
    <property type="term" value="F:inositol monophosphate 1-phosphatase activity"/>
    <property type="evidence" value="ECO:0007669"/>
    <property type="project" value="TreeGrafter"/>
</dbReference>
<dbReference type="EC" id="3.1.3.15" evidence="4"/>
<comment type="similarity">
    <text evidence="2">Belongs to the inositol monophosphatase superfamily.</text>
</comment>
<comment type="cofactor">
    <cofactor evidence="1 5">
        <name>Mg(2+)</name>
        <dbReference type="ChEBI" id="CHEBI:18420"/>
    </cofactor>
</comment>
<dbReference type="GO" id="GO:0006020">
    <property type="term" value="P:inositol metabolic process"/>
    <property type="evidence" value="ECO:0007669"/>
    <property type="project" value="TreeGrafter"/>
</dbReference>
<dbReference type="AlphaFoldDB" id="A0A2S7CEI0"/>
<evidence type="ECO:0000313" key="6">
    <source>
        <dbReference type="EMBL" id="MFO3706432.1"/>
    </source>
</evidence>
<dbReference type="EMBL" id="JBJGBS010000089">
    <property type="protein sequence ID" value="MFO3706432.1"/>
    <property type="molecule type" value="Genomic_DNA"/>
</dbReference>
<dbReference type="NCBIfam" id="TIGR02067">
    <property type="entry name" value="his_9_HisN"/>
    <property type="match status" value="1"/>
</dbReference>
<protein>
    <recommendedName>
        <fullName evidence="4">Histidinol-phosphatase</fullName>
        <ecNumber evidence="4">3.1.3.15</ecNumber>
    </recommendedName>
</protein>
<dbReference type="RefSeq" id="WP_104543291.1">
    <property type="nucleotide sequence ID" value="NZ_JBJGBS010000089.1"/>
</dbReference>
<keyword evidence="5" id="KW-0479">Metal-binding</keyword>
<dbReference type="Gene3D" id="3.30.540.10">
    <property type="entry name" value="Fructose-1,6-Bisphosphatase, subunit A, domain 1"/>
    <property type="match status" value="1"/>
</dbReference>
<dbReference type="PANTHER" id="PTHR20854">
    <property type="entry name" value="INOSITOL MONOPHOSPHATASE"/>
    <property type="match status" value="1"/>
</dbReference>
<evidence type="ECO:0000313" key="9">
    <source>
        <dbReference type="Proteomes" id="UP001637990"/>
    </source>
</evidence>
<feature type="binding site" evidence="5">
    <location>
        <position position="93"/>
    </location>
    <ligand>
        <name>Mg(2+)</name>
        <dbReference type="ChEBI" id="CHEBI:18420"/>
        <label>2</label>
    </ligand>
</feature>
<organism evidence="7 8">
    <name type="scientific">Xanthomonas codiaei</name>
    <dbReference type="NCBI Taxonomy" id="56463"/>
    <lineage>
        <taxon>Bacteria</taxon>
        <taxon>Pseudomonadati</taxon>
        <taxon>Pseudomonadota</taxon>
        <taxon>Gammaproteobacteria</taxon>
        <taxon>Lysobacterales</taxon>
        <taxon>Lysobacteraceae</taxon>
        <taxon>Xanthomonas</taxon>
    </lineage>
</organism>
<dbReference type="InterPro" id="IPR011809">
    <property type="entry name" value="His_9_proposed"/>
</dbReference>
<evidence type="ECO:0000256" key="4">
    <source>
        <dbReference type="NCBIfam" id="TIGR02067"/>
    </source>
</evidence>
<evidence type="ECO:0000256" key="5">
    <source>
        <dbReference type="PIRSR" id="PIRSR600760-2"/>
    </source>
</evidence>
<dbReference type="InterPro" id="IPR000760">
    <property type="entry name" value="Inositol_monophosphatase-like"/>
</dbReference>
<dbReference type="GO" id="GO:0046872">
    <property type="term" value="F:metal ion binding"/>
    <property type="evidence" value="ECO:0007669"/>
    <property type="project" value="UniProtKB-KW"/>
</dbReference>
<keyword evidence="5" id="KW-0460">Magnesium</keyword>
<dbReference type="Gene3D" id="3.40.190.80">
    <property type="match status" value="1"/>
</dbReference>
<evidence type="ECO:0000256" key="2">
    <source>
        <dbReference type="ARBA" id="ARBA00009759"/>
    </source>
</evidence>
<feature type="binding site" evidence="5">
    <location>
        <position position="90"/>
    </location>
    <ligand>
        <name>Mg(2+)</name>
        <dbReference type="ChEBI" id="CHEBI:18420"/>
        <label>2</label>
    </ligand>
</feature>
<gene>
    <name evidence="7" type="primary">hisN</name>
    <name evidence="6" type="ORF">ACI6Q5_15995</name>
    <name evidence="7" type="ORF">XcodCFBP4690_18525</name>
</gene>
<dbReference type="PANTHER" id="PTHR20854:SF4">
    <property type="entry name" value="INOSITOL-1-MONOPHOSPHATASE-RELATED"/>
    <property type="match status" value="1"/>
</dbReference>
<reference evidence="7 8" key="1">
    <citation type="submission" date="2016-08" db="EMBL/GenBank/DDBJ databases">
        <authorList>
            <person name="Seilhamer J.J."/>
        </authorList>
    </citation>
    <scope>NUCLEOTIDE SEQUENCE [LARGE SCALE GENOMIC DNA]</scope>
    <source>
        <strain evidence="7 8">CFBP4690</strain>
    </source>
</reference>
<name>A0A2S7CEI0_9XANT</name>
<dbReference type="Proteomes" id="UP000237872">
    <property type="component" value="Unassembled WGS sequence"/>
</dbReference>
<dbReference type="PRINTS" id="PR00377">
    <property type="entry name" value="IMPHPHTASES"/>
</dbReference>
<dbReference type="GO" id="GO:0000105">
    <property type="term" value="P:L-histidine biosynthetic process"/>
    <property type="evidence" value="ECO:0007669"/>
    <property type="project" value="UniProtKB-UniRule"/>
</dbReference>
<dbReference type="GO" id="GO:0007165">
    <property type="term" value="P:signal transduction"/>
    <property type="evidence" value="ECO:0007669"/>
    <property type="project" value="TreeGrafter"/>
</dbReference>
<dbReference type="Pfam" id="PF00459">
    <property type="entry name" value="Inositol_P"/>
    <property type="match status" value="1"/>
</dbReference>